<accession>A0A974NF19</accession>
<dbReference type="InterPro" id="IPR050767">
    <property type="entry name" value="Sel1_AlgK"/>
</dbReference>
<organism evidence="1 2">
    <name type="scientific">Entomomonas asaccharolytica</name>
    <dbReference type="NCBI Taxonomy" id="2785331"/>
    <lineage>
        <taxon>Bacteria</taxon>
        <taxon>Pseudomonadati</taxon>
        <taxon>Pseudomonadota</taxon>
        <taxon>Gammaproteobacteria</taxon>
        <taxon>Pseudomonadales</taxon>
        <taxon>Pseudomonadaceae</taxon>
        <taxon>Entomomonas</taxon>
    </lineage>
</organism>
<dbReference type="KEGG" id="eaz:JHT90_14425"/>
<reference evidence="1 2" key="1">
    <citation type="submission" date="2021-01" db="EMBL/GenBank/DDBJ databases">
        <title>Entomomonas sp. F2A isolated from a house cricket (Acheta domesticus).</title>
        <authorList>
            <person name="Spergser J."/>
            <person name="Busse H.-J."/>
        </authorList>
    </citation>
    <scope>NUCLEOTIDE SEQUENCE [LARGE SCALE GENOMIC DNA]</scope>
    <source>
        <strain evidence="1 2">F2A</strain>
    </source>
</reference>
<dbReference type="AlphaFoldDB" id="A0A974NF19"/>
<name>A0A974NF19_9GAMM</name>
<dbReference type="Gene3D" id="1.25.40.10">
    <property type="entry name" value="Tetratricopeptide repeat domain"/>
    <property type="match status" value="1"/>
</dbReference>
<dbReference type="SMART" id="SM00671">
    <property type="entry name" value="SEL1"/>
    <property type="match status" value="4"/>
</dbReference>
<proteinExistence type="predicted"/>
<dbReference type="RefSeq" id="WP_201092295.1">
    <property type="nucleotide sequence ID" value="NZ_CP067393.1"/>
</dbReference>
<dbReference type="PANTHER" id="PTHR11102:SF160">
    <property type="entry name" value="ERAD-ASSOCIATED E3 UBIQUITIN-PROTEIN LIGASE COMPONENT HRD3"/>
    <property type="match status" value="1"/>
</dbReference>
<protein>
    <submittedName>
        <fullName evidence="1">Sel1 repeat family protein</fullName>
    </submittedName>
</protein>
<keyword evidence="2" id="KW-1185">Reference proteome</keyword>
<gene>
    <name evidence="1" type="ORF">JHT90_14425</name>
</gene>
<dbReference type="InterPro" id="IPR006597">
    <property type="entry name" value="Sel1-like"/>
</dbReference>
<dbReference type="PANTHER" id="PTHR11102">
    <property type="entry name" value="SEL-1-LIKE PROTEIN"/>
    <property type="match status" value="1"/>
</dbReference>
<sequence length="258" mass="28640">MTVSNLIQFSAETPHQAASLVLAIAKTGNAKAQAQLAQMLLDGNGIKKDRGLALQWFTIAAKNGYLQAINMLGRCYENGWGCTINYTKAAQYYQLAAEKGLNWGMYNFANLLIKGKGVTKDLTKAFDLYYQAAQTGHAKSMNLVGRFFEEGWLVAADLDKAINWYRRSASAGDFRGQCSYASVLTAQGKVDEAVIWLRHSMQTATHGFLQKMARALWQSPHKPLQEIAIEMFAHCAEQGDLTDQQAYLDILQQQSIQS</sequence>
<dbReference type="SUPFAM" id="SSF81901">
    <property type="entry name" value="HCP-like"/>
    <property type="match status" value="1"/>
</dbReference>
<evidence type="ECO:0000313" key="1">
    <source>
        <dbReference type="EMBL" id="QQP85545.1"/>
    </source>
</evidence>
<evidence type="ECO:0000313" key="2">
    <source>
        <dbReference type="Proteomes" id="UP000595278"/>
    </source>
</evidence>
<dbReference type="InterPro" id="IPR011990">
    <property type="entry name" value="TPR-like_helical_dom_sf"/>
</dbReference>
<dbReference type="EMBL" id="CP067393">
    <property type="protein sequence ID" value="QQP85545.1"/>
    <property type="molecule type" value="Genomic_DNA"/>
</dbReference>
<dbReference type="Proteomes" id="UP000595278">
    <property type="component" value="Chromosome"/>
</dbReference>
<dbReference type="Pfam" id="PF08238">
    <property type="entry name" value="Sel1"/>
    <property type="match status" value="4"/>
</dbReference>